<feature type="compositionally biased region" description="Basic residues" evidence="1">
    <location>
        <begin position="391"/>
        <end position="406"/>
    </location>
</feature>
<feature type="compositionally biased region" description="Basic and acidic residues" evidence="1">
    <location>
        <begin position="72"/>
        <end position="87"/>
    </location>
</feature>
<evidence type="ECO:0000313" key="3">
    <source>
        <dbReference type="Proteomes" id="UP000271974"/>
    </source>
</evidence>
<proteinExistence type="predicted"/>
<gene>
    <name evidence="2" type="ORF">EGW08_020447</name>
</gene>
<dbReference type="AlphaFoldDB" id="A0A433SRA0"/>
<feature type="compositionally biased region" description="Basic residues" evidence="1">
    <location>
        <begin position="415"/>
        <end position="429"/>
    </location>
</feature>
<feature type="compositionally biased region" description="Low complexity" evidence="1">
    <location>
        <begin position="321"/>
        <end position="334"/>
    </location>
</feature>
<dbReference type="Proteomes" id="UP000271974">
    <property type="component" value="Unassembled WGS sequence"/>
</dbReference>
<comment type="caution">
    <text evidence="2">The sequence shown here is derived from an EMBL/GenBank/DDBJ whole genome shotgun (WGS) entry which is preliminary data.</text>
</comment>
<name>A0A433SRA0_ELYCH</name>
<evidence type="ECO:0000313" key="2">
    <source>
        <dbReference type="EMBL" id="RUS71794.1"/>
    </source>
</evidence>
<accession>A0A433SRA0</accession>
<feature type="region of interest" description="Disordered" evidence="1">
    <location>
        <begin position="391"/>
        <end position="445"/>
    </location>
</feature>
<feature type="compositionally biased region" description="Polar residues" evidence="1">
    <location>
        <begin position="526"/>
        <end position="535"/>
    </location>
</feature>
<reference evidence="2 3" key="1">
    <citation type="submission" date="2019-01" db="EMBL/GenBank/DDBJ databases">
        <title>A draft genome assembly of the solar-powered sea slug Elysia chlorotica.</title>
        <authorList>
            <person name="Cai H."/>
            <person name="Li Q."/>
            <person name="Fang X."/>
            <person name="Li J."/>
            <person name="Curtis N.E."/>
            <person name="Altenburger A."/>
            <person name="Shibata T."/>
            <person name="Feng M."/>
            <person name="Maeda T."/>
            <person name="Schwartz J.A."/>
            <person name="Shigenobu S."/>
            <person name="Lundholm N."/>
            <person name="Nishiyama T."/>
            <person name="Yang H."/>
            <person name="Hasebe M."/>
            <person name="Li S."/>
            <person name="Pierce S.K."/>
            <person name="Wang J."/>
        </authorList>
    </citation>
    <scope>NUCLEOTIDE SEQUENCE [LARGE SCALE GENOMIC DNA]</scope>
    <source>
        <strain evidence="2">EC2010</strain>
        <tissue evidence="2">Whole organism of an adult</tissue>
    </source>
</reference>
<feature type="compositionally biased region" description="Basic residues" evidence="1">
    <location>
        <begin position="180"/>
        <end position="201"/>
    </location>
</feature>
<feature type="compositionally biased region" description="Polar residues" evidence="1">
    <location>
        <begin position="434"/>
        <end position="444"/>
    </location>
</feature>
<keyword evidence="3" id="KW-1185">Reference proteome</keyword>
<feature type="compositionally biased region" description="Low complexity" evidence="1">
    <location>
        <begin position="459"/>
        <end position="485"/>
    </location>
</feature>
<feature type="region of interest" description="Disordered" evidence="1">
    <location>
        <begin position="64"/>
        <end position="87"/>
    </location>
</feature>
<protein>
    <submittedName>
        <fullName evidence="2">Uncharacterized protein</fullName>
    </submittedName>
</protein>
<organism evidence="2 3">
    <name type="scientific">Elysia chlorotica</name>
    <name type="common">Eastern emerald elysia</name>
    <name type="synonym">Sea slug</name>
    <dbReference type="NCBI Taxonomy" id="188477"/>
    <lineage>
        <taxon>Eukaryota</taxon>
        <taxon>Metazoa</taxon>
        <taxon>Spiralia</taxon>
        <taxon>Lophotrochozoa</taxon>
        <taxon>Mollusca</taxon>
        <taxon>Gastropoda</taxon>
        <taxon>Heterobranchia</taxon>
        <taxon>Euthyneura</taxon>
        <taxon>Panpulmonata</taxon>
        <taxon>Sacoglossa</taxon>
        <taxon>Placobranchoidea</taxon>
        <taxon>Plakobranchidae</taxon>
        <taxon>Elysia</taxon>
    </lineage>
</organism>
<sequence length="547" mass="60756">MREGRSRSQNIVARNSRVRAVQSTQLNLERLEQELSFTPEDTEYLGDGDILRSKGWRCQSAKQLKSFPSRSESNHQGHSGDSESKDINRENFANKLSEIKTCCNGAFIDPCHSIHAEADGIIYAKALTFPPLRHLSDDNNKNACAPITNKEGTGPGLEHCFLDQANNAKSKSFCSPRSKVSLRKRKSRHQAKSSKRDKPRKNPTSNQKLINLPPNCVLKITSKSSVSVQHKKRKEADYKSGTTSPAPAKKSERISGPEKSCPLSNAAGPSRRSVEESNSSRYRLTPCPVDGTSSWRSRQSSCSSVLNSASRLCSPGKMAIRARSSSGRLASARSRSGKRSSKYNRSCSTRSRRKRARSQYQLFPKFVTSNLLLGRTGSRAKTSGASLYCARRSRKFSSTQRRRSRSSSKTSATSGRRKRGRPRGVRPKRAAGSFSESGHMSKSNGLLDRMSRLWRSVSASKSATSTVHNRSSSPSSSSGSDSWVSRMLPLPRSKHQARLQSHRDKAYKYRRVRADQQVKPRRPSKAASNTTTASKRQQKAFSYCSIM</sequence>
<dbReference type="EMBL" id="RQTK01001158">
    <property type="protein sequence ID" value="RUS71794.1"/>
    <property type="molecule type" value="Genomic_DNA"/>
</dbReference>
<evidence type="ECO:0000256" key="1">
    <source>
        <dbReference type="SAM" id="MobiDB-lite"/>
    </source>
</evidence>
<feature type="region of interest" description="Disordered" evidence="1">
    <location>
        <begin position="170"/>
        <end position="298"/>
    </location>
</feature>
<dbReference type="OrthoDB" id="10685725at2759"/>
<feature type="region of interest" description="Disordered" evidence="1">
    <location>
        <begin position="320"/>
        <end position="358"/>
    </location>
</feature>
<feature type="region of interest" description="Disordered" evidence="1">
    <location>
        <begin position="459"/>
        <end position="547"/>
    </location>
</feature>
<feature type="compositionally biased region" description="Basic and acidic residues" evidence="1">
    <location>
        <begin position="501"/>
        <end position="518"/>
    </location>
</feature>